<reference evidence="1" key="1">
    <citation type="submission" date="2021-06" db="EMBL/GenBank/DDBJ databases">
        <authorList>
            <person name="Kallberg Y."/>
            <person name="Tangrot J."/>
            <person name="Rosling A."/>
        </authorList>
    </citation>
    <scope>NUCLEOTIDE SEQUENCE</scope>
    <source>
        <strain evidence="1">MA461A</strain>
    </source>
</reference>
<accession>A0ACA9T0S9</accession>
<organism evidence="1 2">
    <name type="scientific">Racocetra persica</name>
    <dbReference type="NCBI Taxonomy" id="160502"/>
    <lineage>
        <taxon>Eukaryota</taxon>
        <taxon>Fungi</taxon>
        <taxon>Fungi incertae sedis</taxon>
        <taxon>Mucoromycota</taxon>
        <taxon>Glomeromycotina</taxon>
        <taxon>Glomeromycetes</taxon>
        <taxon>Diversisporales</taxon>
        <taxon>Gigasporaceae</taxon>
        <taxon>Racocetra</taxon>
    </lineage>
</organism>
<sequence length="64" mass="6819">SMATIEAFGVALTLGLPIGNALPLSVLTRLVSVHLLLTVDCYWAGLSFGGGKIEPRLRPPEEKE</sequence>
<name>A0ACA9T0S9_9GLOM</name>
<keyword evidence="2" id="KW-1185">Reference proteome</keyword>
<evidence type="ECO:0000313" key="1">
    <source>
        <dbReference type="EMBL" id="CAG8851490.1"/>
    </source>
</evidence>
<feature type="non-terminal residue" evidence="1">
    <location>
        <position position="1"/>
    </location>
</feature>
<dbReference type="EMBL" id="CAJVQC010176545">
    <property type="protein sequence ID" value="CAG8851490.1"/>
    <property type="molecule type" value="Genomic_DNA"/>
</dbReference>
<comment type="caution">
    <text evidence="1">The sequence shown here is derived from an EMBL/GenBank/DDBJ whole genome shotgun (WGS) entry which is preliminary data.</text>
</comment>
<proteinExistence type="predicted"/>
<feature type="non-terminal residue" evidence="1">
    <location>
        <position position="64"/>
    </location>
</feature>
<dbReference type="Proteomes" id="UP000789920">
    <property type="component" value="Unassembled WGS sequence"/>
</dbReference>
<evidence type="ECO:0000313" key="2">
    <source>
        <dbReference type="Proteomes" id="UP000789920"/>
    </source>
</evidence>
<protein>
    <submittedName>
        <fullName evidence="1">3403_t:CDS:1</fullName>
    </submittedName>
</protein>
<gene>
    <name evidence="1" type="ORF">RPERSI_LOCUS36589</name>
</gene>